<evidence type="ECO:0000256" key="2">
    <source>
        <dbReference type="ARBA" id="ARBA00010996"/>
    </source>
</evidence>
<evidence type="ECO:0000256" key="3">
    <source>
        <dbReference type="ARBA" id="ARBA00023008"/>
    </source>
</evidence>
<dbReference type="Ensembl" id="ENSTGUT00000045925.1">
    <property type="protein sequence ID" value="ENSTGUP00000025818.1"/>
    <property type="gene ID" value="ENSTGUG00000028468.1"/>
</dbReference>
<protein>
    <submittedName>
        <fullName evidence="8">Synthesis of cytochrome C oxidase 2</fullName>
    </submittedName>
</protein>
<dbReference type="GO" id="GO:0046872">
    <property type="term" value="F:metal ion binding"/>
    <property type="evidence" value="ECO:0007669"/>
    <property type="project" value="UniProtKB-KW"/>
</dbReference>
<evidence type="ECO:0000256" key="4">
    <source>
        <dbReference type="PIRSR" id="PIRSR603782-1"/>
    </source>
</evidence>
<dbReference type="InParanoid" id="A0A674GTP2"/>
<name>A0A674GTP2_TAEGU</name>
<dbReference type="PANTHER" id="PTHR12151">
    <property type="entry name" value="ELECTRON TRANSPORT PROTIN SCO1/SENC FAMILY MEMBER"/>
    <property type="match status" value="1"/>
</dbReference>
<dbReference type="Gene3D" id="3.40.30.10">
    <property type="entry name" value="Glutaredoxin"/>
    <property type="match status" value="1"/>
</dbReference>
<dbReference type="CDD" id="cd02968">
    <property type="entry name" value="SCO"/>
    <property type="match status" value="1"/>
</dbReference>
<dbReference type="PANTHER" id="PTHR12151:SF2">
    <property type="entry name" value="PROTEIN SCO2 HOMOLOG, MITOCHONDRIAL"/>
    <property type="match status" value="1"/>
</dbReference>
<evidence type="ECO:0000256" key="1">
    <source>
        <dbReference type="ARBA" id="ARBA00004434"/>
    </source>
</evidence>
<dbReference type="GO" id="GO:0033617">
    <property type="term" value="P:mitochondrial respiratory chain complex IV assembly"/>
    <property type="evidence" value="ECO:0007669"/>
    <property type="project" value="Ensembl"/>
</dbReference>
<evidence type="ECO:0000259" key="7">
    <source>
        <dbReference type="PROSITE" id="PS51352"/>
    </source>
</evidence>
<dbReference type="InterPro" id="IPR013766">
    <property type="entry name" value="Thioredoxin_domain"/>
</dbReference>
<feature type="region of interest" description="Disordered" evidence="6">
    <location>
        <begin position="18"/>
        <end position="37"/>
    </location>
</feature>
<accession>A0A674GTP2</accession>
<dbReference type="PROSITE" id="PS51352">
    <property type="entry name" value="THIOREDOXIN_2"/>
    <property type="match status" value="1"/>
</dbReference>
<dbReference type="AlphaFoldDB" id="A0A674GTP2"/>
<dbReference type="FunFam" id="3.40.30.10:FF:000013">
    <property type="entry name" value="Blast:Protein SCO1 homolog, mitochondrial"/>
    <property type="match status" value="1"/>
</dbReference>
<dbReference type="GO" id="GO:0015035">
    <property type="term" value="F:protein-disulfide reductase activity"/>
    <property type="evidence" value="ECO:0007669"/>
    <property type="project" value="Ensembl"/>
</dbReference>
<evidence type="ECO:0000313" key="9">
    <source>
        <dbReference type="Proteomes" id="UP000007754"/>
    </source>
</evidence>
<dbReference type="InterPro" id="IPR036249">
    <property type="entry name" value="Thioredoxin-like_sf"/>
</dbReference>
<keyword evidence="3 4" id="KW-0186">Copper</keyword>
<dbReference type="GO" id="GO:0014823">
    <property type="term" value="P:response to activity"/>
    <property type="evidence" value="ECO:0007669"/>
    <property type="project" value="Ensembl"/>
</dbReference>
<dbReference type="GO" id="GO:0001654">
    <property type="term" value="P:eye development"/>
    <property type="evidence" value="ECO:0007669"/>
    <property type="project" value="Ensembl"/>
</dbReference>
<dbReference type="GO" id="GO:0022904">
    <property type="term" value="P:respiratory electron transport chain"/>
    <property type="evidence" value="ECO:0007669"/>
    <property type="project" value="Ensembl"/>
</dbReference>
<feature type="binding site" evidence="4">
    <location>
        <position position="156"/>
    </location>
    <ligand>
        <name>Cu cation</name>
        <dbReference type="ChEBI" id="CHEBI:23378"/>
    </ligand>
</feature>
<feature type="disulfide bond" description="Redox-active" evidence="5">
    <location>
        <begin position="156"/>
        <end position="160"/>
    </location>
</feature>
<dbReference type="GO" id="GO:0005743">
    <property type="term" value="C:mitochondrial inner membrane"/>
    <property type="evidence" value="ECO:0007669"/>
    <property type="project" value="UniProtKB-SubCell"/>
</dbReference>
<keyword evidence="5" id="KW-1015">Disulfide bond</keyword>
<dbReference type="OMA" id="YYNRMKS"/>
<keyword evidence="4" id="KW-0479">Metal-binding</keyword>
<reference evidence="8" key="2">
    <citation type="submission" date="2025-09" db="UniProtKB">
        <authorList>
            <consortium name="Ensembl"/>
        </authorList>
    </citation>
    <scope>IDENTIFICATION</scope>
</reference>
<sequence length="293" mass="33302">MWPRPFPRWPRPSRYFRLRRRRRGSGGGGRRSQVSGRRSQLRVMLRCLRSIPRLCPAPCPSRCLPRCRLSAAPDTPPLPLRRRLAVAGAAAGAAAAIWLYLRHEKEQRQRSRRLAELRRVALGQGDFHLRDTAGVERSKADFLGRWVLLYFGFTHCPDVCPEELQKLSRAVELLERDPALPPLQPLFVTVDPERDNAAALLRYLRDFHPRLLGLTGTTEQVRAAARAFRVYVSAGPRDADGDYVVDHSVLTFLVDPDGFFRDCYGRSRTAEEMARSVRAHMDAYEPLPPAGEE</sequence>
<feature type="domain" description="Thioredoxin" evidence="7">
    <location>
        <begin position="118"/>
        <end position="282"/>
    </location>
</feature>
<dbReference type="Proteomes" id="UP000007754">
    <property type="component" value="Unplaced"/>
</dbReference>
<organism evidence="8 9">
    <name type="scientific">Taeniopygia guttata</name>
    <name type="common">Zebra finch</name>
    <name type="synonym">Poephila guttata</name>
    <dbReference type="NCBI Taxonomy" id="59729"/>
    <lineage>
        <taxon>Eukaryota</taxon>
        <taxon>Metazoa</taxon>
        <taxon>Chordata</taxon>
        <taxon>Craniata</taxon>
        <taxon>Vertebrata</taxon>
        <taxon>Euteleostomi</taxon>
        <taxon>Archelosauria</taxon>
        <taxon>Archosauria</taxon>
        <taxon>Dinosauria</taxon>
        <taxon>Saurischia</taxon>
        <taxon>Theropoda</taxon>
        <taxon>Coelurosauria</taxon>
        <taxon>Aves</taxon>
        <taxon>Neognathae</taxon>
        <taxon>Neoaves</taxon>
        <taxon>Telluraves</taxon>
        <taxon>Australaves</taxon>
        <taxon>Passeriformes</taxon>
        <taxon>Passeroidea</taxon>
        <taxon>Estrildidae</taxon>
        <taxon>Estrildinae</taxon>
        <taxon>Taeniopygia</taxon>
    </lineage>
</organism>
<evidence type="ECO:0000313" key="8">
    <source>
        <dbReference type="Ensembl" id="ENSTGUP00000025818.1"/>
    </source>
</evidence>
<comment type="subcellular location">
    <subcellularLocation>
        <location evidence="1">Mitochondrion inner membrane</location>
        <topology evidence="1">Single-pass membrane protein</topology>
    </subcellularLocation>
</comment>
<dbReference type="GeneTree" id="ENSGT00390000004323"/>
<evidence type="ECO:0000256" key="5">
    <source>
        <dbReference type="PIRSR" id="PIRSR603782-2"/>
    </source>
</evidence>
<dbReference type="InterPro" id="IPR003782">
    <property type="entry name" value="SCO1/SenC"/>
</dbReference>
<dbReference type="GO" id="GO:0030016">
    <property type="term" value="C:myofibril"/>
    <property type="evidence" value="ECO:0007669"/>
    <property type="project" value="Ensembl"/>
</dbReference>
<feature type="binding site" evidence="4">
    <location>
        <position position="247"/>
    </location>
    <ligand>
        <name>Cu cation</name>
        <dbReference type="ChEBI" id="CHEBI:23378"/>
    </ligand>
</feature>
<dbReference type="GO" id="GO:0003012">
    <property type="term" value="P:muscle system process"/>
    <property type="evidence" value="ECO:0007669"/>
    <property type="project" value="Ensembl"/>
</dbReference>
<reference evidence="8" key="1">
    <citation type="submission" date="2025-08" db="UniProtKB">
        <authorList>
            <consortium name="Ensembl"/>
        </authorList>
    </citation>
    <scope>IDENTIFICATION</scope>
</reference>
<feature type="binding site" evidence="4">
    <location>
        <position position="160"/>
    </location>
    <ligand>
        <name>Cu cation</name>
        <dbReference type="ChEBI" id="CHEBI:23378"/>
    </ligand>
</feature>
<proteinExistence type="inferred from homology"/>
<evidence type="ECO:0000256" key="6">
    <source>
        <dbReference type="SAM" id="MobiDB-lite"/>
    </source>
</evidence>
<dbReference type="GO" id="GO:0055070">
    <property type="term" value="P:copper ion homeostasis"/>
    <property type="evidence" value="ECO:0007669"/>
    <property type="project" value="Ensembl"/>
</dbReference>
<comment type="similarity">
    <text evidence="2">Belongs to the SCO1/2 family.</text>
</comment>
<dbReference type="Pfam" id="PF02630">
    <property type="entry name" value="SCO1-SenC"/>
    <property type="match status" value="1"/>
</dbReference>
<keyword evidence="9" id="KW-1185">Reference proteome</keyword>
<dbReference type="SUPFAM" id="SSF52833">
    <property type="entry name" value="Thioredoxin-like"/>
    <property type="match status" value="1"/>
</dbReference>